<keyword evidence="2" id="KW-0812">Transmembrane</keyword>
<name>A0A7X6D9R6_9ENTE</name>
<evidence type="ECO:0000313" key="5">
    <source>
        <dbReference type="EMBL" id="NKC68429.1"/>
    </source>
</evidence>
<dbReference type="Pfam" id="PF11797">
    <property type="entry name" value="WxLIP_HBD"/>
    <property type="match status" value="1"/>
</dbReference>
<dbReference type="InterPro" id="IPR010317">
    <property type="entry name" value="WxLIP_PGBD"/>
</dbReference>
<keyword evidence="2" id="KW-0472">Membrane</keyword>
<accession>A0A7X6D9R6</accession>
<keyword evidence="2" id="KW-1133">Transmembrane helix</keyword>
<evidence type="ECO:0000313" key="6">
    <source>
        <dbReference type="Proteomes" id="UP000521358"/>
    </source>
</evidence>
<comment type="caution">
    <text evidence="5">The sequence shown here is derived from an EMBL/GenBank/DDBJ whole genome shotgun (WGS) entry which is preliminary data.</text>
</comment>
<proteinExistence type="predicted"/>
<evidence type="ECO:0000256" key="1">
    <source>
        <dbReference type="SAM" id="MobiDB-lite"/>
    </source>
</evidence>
<feature type="compositionally biased region" description="Basic residues" evidence="1">
    <location>
        <begin position="351"/>
        <end position="362"/>
    </location>
</feature>
<feature type="domain" description="WxL Interacting Protein host binding" evidence="4">
    <location>
        <begin position="171"/>
        <end position="308"/>
    </location>
</feature>
<evidence type="ECO:0000259" key="3">
    <source>
        <dbReference type="Pfam" id="PF06030"/>
    </source>
</evidence>
<dbReference type="Pfam" id="PF06030">
    <property type="entry name" value="WxLIP_PGBD"/>
    <property type="match status" value="1"/>
</dbReference>
<dbReference type="InterPro" id="IPR021759">
    <property type="entry name" value="WxLIP_HBD"/>
</dbReference>
<evidence type="ECO:0000259" key="4">
    <source>
        <dbReference type="Pfam" id="PF11797"/>
    </source>
</evidence>
<dbReference type="RefSeq" id="WP_167807626.1">
    <property type="nucleotide sequence ID" value="NZ_JAAVMB010000011.1"/>
</dbReference>
<dbReference type="EMBL" id="JAAVMB010000011">
    <property type="protein sequence ID" value="NKC68429.1"/>
    <property type="molecule type" value="Genomic_DNA"/>
</dbReference>
<feature type="transmembrane region" description="Helical" evidence="2">
    <location>
        <begin position="323"/>
        <end position="342"/>
    </location>
</feature>
<feature type="domain" description="WxL Interacting Protein peptidoglycan binding" evidence="3">
    <location>
        <begin position="42"/>
        <end position="161"/>
    </location>
</feature>
<dbReference type="Proteomes" id="UP000521358">
    <property type="component" value="Unassembled WGS sequence"/>
</dbReference>
<reference evidence="5 6" key="1">
    <citation type="submission" date="2020-03" db="EMBL/GenBank/DDBJ databases">
        <title>Bacterial samples isolated from urine from healthy bovine heifers (Gyr breed).</title>
        <authorList>
            <person name="Giannattasio-Ferraz S."/>
            <person name="Maskeri L."/>
            <person name="Penido A."/>
            <person name="Barbosa-Stancioli E.F."/>
            <person name="Putonti C."/>
        </authorList>
    </citation>
    <scope>NUCLEOTIDE SEQUENCE [LARGE SCALE GENOMIC DNA]</scope>
    <source>
        <strain evidence="5 6">UFMG-H7</strain>
    </source>
</reference>
<feature type="transmembrane region" description="Helical" evidence="2">
    <location>
        <begin position="7"/>
        <end position="26"/>
    </location>
</feature>
<sequence>MYKKLKQYILITINICIIGILLNLFFSVSVHAEDAEKNVVGFNYKIEYPENQVRGKNGYFDLVNDPGKEQTVNIELSNDSDKDATINLSVNGTKTNSNGILEYGPTDIENDSSLKFPFEKLVSAPEKVEIPAESVKTVPIKIKMPETSFDGIILGGIHMKKEEGKQENTEQGATVRNTYSYIIAMRLQNNEKEVKPEITFNNAKGSQRNYRNSVSINLSNATGSLVKNKLDIETQVMKKGSKEVLYERKQTVMSIAPNSQMDFHVSMEGEKMEVGDYSAHVLATIGENKWEKTLDFKITKEEADKYNKRDVGLIQDRGLDWKIIALIVGGFLVLVIIIFIIIKIAQRKKQSKSSHSSKKAKKKNEINRRRV</sequence>
<organism evidence="5 6">
    <name type="scientific">Vagococcus fluvialis</name>
    <dbReference type="NCBI Taxonomy" id="2738"/>
    <lineage>
        <taxon>Bacteria</taxon>
        <taxon>Bacillati</taxon>
        <taxon>Bacillota</taxon>
        <taxon>Bacilli</taxon>
        <taxon>Lactobacillales</taxon>
        <taxon>Enterococcaceae</taxon>
        <taxon>Vagococcus</taxon>
    </lineage>
</organism>
<gene>
    <name evidence="5" type="ORF">HED35_10040</name>
</gene>
<dbReference type="AlphaFoldDB" id="A0A7X6D9R6"/>
<evidence type="ECO:0000256" key="2">
    <source>
        <dbReference type="SAM" id="Phobius"/>
    </source>
</evidence>
<feature type="region of interest" description="Disordered" evidence="1">
    <location>
        <begin position="351"/>
        <end position="371"/>
    </location>
</feature>
<protein>
    <submittedName>
        <fullName evidence="5">DUF916 and DUF3324 domain-containing protein</fullName>
    </submittedName>
</protein>